<keyword evidence="1" id="KW-0812">Transmembrane</keyword>
<evidence type="ECO:0000256" key="1">
    <source>
        <dbReference type="SAM" id="Phobius"/>
    </source>
</evidence>
<dbReference type="Proteomes" id="UP000265618">
    <property type="component" value="Unassembled WGS sequence"/>
</dbReference>
<organism evidence="2 3">
    <name type="scientific">Kipferlia bialata</name>
    <dbReference type="NCBI Taxonomy" id="797122"/>
    <lineage>
        <taxon>Eukaryota</taxon>
        <taxon>Metamonada</taxon>
        <taxon>Carpediemonas-like organisms</taxon>
        <taxon>Kipferlia</taxon>
    </lineage>
</organism>
<feature type="transmembrane region" description="Helical" evidence="1">
    <location>
        <begin position="110"/>
        <end position="133"/>
    </location>
</feature>
<feature type="transmembrane region" description="Helical" evidence="1">
    <location>
        <begin position="247"/>
        <end position="271"/>
    </location>
</feature>
<protein>
    <submittedName>
        <fullName evidence="2">Uncharacterized protein</fullName>
    </submittedName>
</protein>
<gene>
    <name evidence="2" type="ORF">KIPB_000806</name>
</gene>
<sequence>LIIEGCFEAVCLLVLIVSEVLVCLKRVNHMSLFGSRLTLEGSIMSDISKLRSIMFYGVPVLLGLCLCVDVRDGATPQMEADVNSVGFMVQRMWFIGVTICRIFVPVLELSLLVAAIHCVMYAILFSGFVNHAVWRKVSSINMRVFLVEMLSLGLFSAILLGYLAIRLSGLPSESYTRDWVYEVMAIQESLIKVTYQWPSVFRIIMLSYCCLPCVQYAILIGILVVKGHKYREGPGKHRPRSPISPRILVLASSSLLFALSTLGDYLTIYVIDSSLTLYVAIFCYDLAFLAMMVCFMPVRAKTQDTGTRVRSGSTVMREVAAV</sequence>
<feature type="transmembrane region" description="Helical" evidence="1">
    <location>
        <begin position="145"/>
        <end position="165"/>
    </location>
</feature>
<feature type="non-terminal residue" evidence="2">
    <location>
        <position position="1"/>
    </location>
</feature>
<comment type="caution">
    <text evidence="2">The sequence shown here is derived from an EMBL/GenBank/DDBJ whole genome shotgun (WGS) entry which is preliminary data.</text>
</comment>
<evidence type="ECO:0000313" key="3">
    <source>
        <dbReference type="Proteomes" id="UP000265618"/>
    </source>
</evidence>
<evidence type="ECO:0000313" key="2">
    <source>
        <dbReference type="EMBL" id="GIQ80070.1"/>
    </source>
</evidence>
<feature type="transmembrane region" description="Helical" evidence="1">
    <location>
        <begin position="203"/>
        <end position="226"/>
    </location>
</feature>
<proteinExistence type="predicted"/>
<name>A0A9K3GEZ9_9EUKA</name>
<dbReference type="EMBL" id="BDIP01000100">
    <property type="protein sequence ID" value="GIQ80070.1"/>
    <property type="molecule type" value="Genomic_DNA"/>
</dbReference>
<keyword evidence="1" id="KW-1133">Transmembrane helix</keyword>
<reference evidence="2 3" key="1">
    <citation type="journal article" date="2018" name="PLoS ONE">
        <title>The draft genome of Kipferlia bialata reveals reductive genome evolution in fornicate parasites.</title>
        <authorList>
            <person name="Tanifuji G."/>
            <person name="Takabayashi S."/>
            <person name="Kume K."/>
            <person name="Takagi M."/>
            <person name="Nakayama T."/>
            <person name="Kamikawa R."/>
            <person name="Inagaki Y."/>
            <person name="Hashimoto T."/>
        </authorList>
    </citation>
    <scope>NUCLEOTIDE SEQUENCE [LARGE SCALE GENOMIC DNA]</scope>
    <source>
        <strain evidence="2">NY0173</strain>
    </source>
</reference>
<accession>A0A9K3GEZ9</accession>
<keyword evidence="1" id="KW-0472">Membrane</keyword>
<keyword evidence="3" id="KW-1185">Reference proteome</keyword>
<dbReference type="AlphaFoldDB" id="A0A9K3GEZ9"/>
<feature type="transmembrane region" description="Helical" evidence="1">
    <location>
        <begin position="277"/>
        <end position="298"/>
    </location>
</feature>